<reference evidence="8" key="2">
    <citation type="submission" date="2023-03" db="EMBL/GenBank/DDBJ databases">
        <authorList>
            <person name="Shen W."/>
            <person name="Cai J."/>
        </authorList>
    </citation>
    <scope>NUCLEOTIDE SEQUENCE</scope>
    <source>
        <strain evidence="8">B1010-2</strain>
    </source>
</reference>
<protein>
    <submittedName>
        <fullName evidence="8">FUSC family protein</fullName>
    </submittedName>
</protein>
<dbReference type="RefSeq" id="WP_050375899.1">
    <property type="nucleotide sequence ID" value="NZ_CP025077.1"/>
</dbReference>
<feature type="transmembrane region" description="Helical" evidence="5">
    <location>
        <begin position="48"/>
        <end position="70"/>
    </location>
</feature>
<evidence type="ECO:0000256" key="3">
    <source>
        <dbReference type="ARBA" id="ARBA00022989"/>
    </source>
</evidence>
<evidence type="ECO:0000259" key="6">
    <source>
        <dbReference type="Pfam" id="PF13515"/>
    </source>
</evidence>
<evidence type="ECO:0000313" key="8">
    <source>
        <dbReference type="EMBL" id="MDT2369488.1"/>
    </source>
</evidence>
<dbReference type="GO" id="GO:0016020">
    <property type="term" value="C:membrane"/>
    <property type="evidence" value="ECO:0007669"/>
    <property type="project" value="UniProtKB-SubCell"/>
</dbReference>
<dbReference type="Proteomes" id="UP001260956">
    <property type="component" value="Unassembled WGS sequence"/>
</dbReference>
<feature type="domain" description="Integral membrane bound transporter" evidence="6">
    <location>
        <begin position="234"/>
        <end position="350"/>
    </location>
</feature>
<dbReference type="EMBL" id="JARPTX010000011">
    <property type="protein sequence ID" value="MDT2369488.1"/>
    <property type="molecule type" value="Genomic_DNA"/>
</dbReference>
<feature type="transmembrane region" description="Helical" evidence="5">
    <location>
        <begin position="101"/>
        <end position="117"/>
    </location>
</feature>
<dbReference type="AlphaFoldDB" id="A0A132P4Z9"/>
<evidence type="ECO:0000256" key="5">
    <source>
        <dbReference type="SAM" id="Phobius"/>
    </source>
</evidence>
<feature type="transmembrane region" description="Helical" evidence="5">
    <location>
        <begin position="176"/>
        <end position="193"/>
    </location>
</feature>
<sequence>MTVKNKSKKKGRQQVDFYQSLQLDPFILKQKIREAASKKEKCMYICSLFLRSLFIVLFAICFIIIITTLFESKHKPYAVVLFCMLMSIRFVDFGYKISHSIIGLAIVMFSLLVAPYVQLIKWSVMGMLIHFILLSSILMATASDPKMGNASLYGFSYLFIVYSLPKDSLNKNFFTQTSSLLFLFFCWFSVLLYRKHREKNKDKSLFKEIFLKGMYSQEKIWMLIYAFGISLLIVAREYVPFQRLMWAGFAFSSIVSSYGLMSIGFKERAVDRIIGSLIGCVLFIGISQFIPFNWIGILGGLALGVCSTYRYKTVFNCFGALAITASLFGVPGAVTIRIFENILGVCLGIMYIGVTEILIRKIREKHGLNH</sequence>
<dbReference type="EMBL" id="LRHK01000001">
    <property type="protein sequence ID" value="KWX17378.1"/>
    <property type="molecule type" value="Genomic_DNA"/>
</dbReference>
<accession>A0A132P4Z9</accession>
<keyword evidence="3 5" id="KW-1133">Transmembrane helix</keyword>
<feature type="transmembrane region" description="Helical" evidence="5">
    <location>
        <begin position="244"/>
        <end position="262"/>
    </location>
</feature>
<keyword evidence="4 5" id="KW-0472">Membrane</keyword>
<evidence type="ECO:0000256" key="2">
    <source>
        <dbReference type="ARBA" id="ARBA00022692"/>
    </source>
</evidence>
<feature type="transmembrane region" description="Helical" evidence="5">
    <location>
        <begin position="123"/>
        <end position="140"/>
    </location>
</feature>
<evidence type="ECO:0000256" key="1">
    <source>
        <dbReference type="ARBA" id="ARBA00004141"/>
    </source>
</evidence>
<feature type="transmembrane region" description="Helical" evidence="5">
    <location>
        <begin position="318"/>
        <end position="336"/>
    </location>
</feature>
<dbReference type="Proteomes" id="UP000070452">
    <property type="component" value="Unassembled WGS sequence"/>
</dbReference>
<dbReference type="InterPro" id="IPR049453">
    <property type="entry name" value="Memb_transporter_dom"/>
</dbReference>
<feature type="transmembrane region" description="Helical" evidence="5">
    <location>
        <begin position="342"/>
        <end position="359"/>
    </location>
</feature>
<organism evidence="7 9">
    <name type="scientific">Enterococcus faecium</name>
    <name type="common">Streptococcus faecium</name>
    <dbReference type="NCBI Taxonomy" id="1352"/>
    <lineage>
        <taxon>Bacteria</taxon>
        <taxon>Bacillati</taxon>
        <taxon>Bacillota</taxon>
        <taxon>Bacilli</taxon>
        <taxon>Lactobacillales</taxon>
        <taxon>Enterococcaceae</taxon>
        <taxon>Enterococcus</taxon>
    </lineage>
</organism>
<gene>
    <name evidence="7" type="ORF">AWT83_02215</name>
    <name evidence="8" type="ORF">P6Z85_04710</name>
</gene>
<proteinExistence type="predicted"/>
<feature type="transmembrane region" description="Helical" evidence="5">
    <location>
        <begin position="220"/>
        <end position="238"/>
    </location>
</feature>
<keyword evidence="2 5" id="KW-0812">Transmembrane</keyword>
<evidence type="ECO:0000313" key="9">
    <source>
        <dbReference type="Proteomes" id="UP000070452"/>
    </source>
</evidence>
<comment type="subcellular location">
    <subcellularLocation>
        <location evidence="1">Membrane</location>
        <topology evidence="1">Multi-pass membrane protein</topology>
    </subcellularLocation>
</comment>
<evidence type="ECO:0000256" key="4">
    <source>
        <dbReference type="ARBA" id="ARBA00023136"/>
    </source>
</evidence>
<evidence type="ECO:0000313" key="7">
    <source>
        <dbReference type="EMBL" id="KWX17378.1"/>
    </source>
</evidence>
<comment type="caution">
    <text evidence="7">The sequence shown here is derived from an EMBL/GenBank/DDBJ whole genome shotgun (WGS) entry which is preliminary data.</text>
</comment>
<dbReference type="Pfam" id="PF13515">
    <property type="entry name" value="FUSC_2"/>
    <property type="match status" value="1"/>
</dbReference>
<name>A0A132P4Z9_ENTFC</name>
<reference evidence="7 9" key="1">
    <citation type="submission" date="2016-01" db="EMBL/GenBank/DDBJ databases">
        <title>Molecular Mechanisms for transfer of large genomic segments between Enterococcus faecium strains.</title>
        <authorList>
            <person name="Garcia-Solache M.A."/>
            <person name="Lebreton F."/>
            <person name="Mclaughlin R.E."/>
            <person name="Whiteaker J.D."/>
            <person name="Gilmore M.S."/>
            <person name="Rice L.B."/>
        </authorList>
    </citation>
    <scope>NUCLEOTIDE SEQUENCE [LARGE SCALE GENOMIC DNA]</scope>
    <source>
        <strain evidence="7 9">D344RRF x C68</strain>
    </source>
</reference>